<sequence>MKRYRASGLLPLALILCALALAACGGSGGDSSTTSAATSASTTASTGSSTTAPKLSGAPVKTLTITSIDTQGAAFPNIGITAKAYEKWINARGGIAGRPLQVIVCDEHGKPTDAAACGRTAVSEGVTAVVGSFSFLGTNYMPALEKAGIAYFGACCPITAPEWTSEDSFNIGNLPLYAVGLVKRANEDGCQKINAVVIDGAQGFQPLMDNAMKAYGKKFGKVVILPATAKDYSPEVAEATSGGADCLIMIVSETQYTAWNGAYASSGAKARMYGPQGNLNAVSIKGIPPEAVEGSVIAGVYPDLSLPPWDDYRKALDEANADPSQDYNSLGGMGTWAAYTGFTQIAEAIPGAPDAIDAKTFAAQAAKTTNLDLKGMVPPIDFTKEWTENPPFRRLFNRTVVYSTIKDGKVVPLTTKFEDVTDLAMGRKPAQ</sequence>
<keyword evidence="2 4" id="KW-0732">Signal</keyword>
<dbReference type="SUPFAM" id="SSF53822">
    <property type="entry name" value="Periplasmic binding protein-like I"/>
    <property type="match status" value="1"/>
</dbReference>
<dbReference type="EMBL" id="CP087164">
    <property type="protein sequence ID" value="UGS38373.1"/>
    <property type="molecule type" value="Genomic_DNA"/>
</dbReference>
<feature type="signal peptide" evidence="4">
    <location>
        <begin position="1"/>
        <end position="22"/>
    </location>
</feature>
<gene>
    <name evidence="6" type="ORF">DSM104329_04797</name>
</gene>
<comment type="similarity">
    <text evidence="1">Belongs to the leucine-binding protein family.</text>
</comment>
<feature type="region of interest" description="Disordered" evidence="3">
    <location>
        <begin position="34"/>
        <end position="54"/>
    </location>
</feature>
<dbReference type="Pfam" id="PF13458">
    <property type="entry name" value="Peripla_BP_6"/>
    <property type="match status" value="1"/>
</dbReference>
<feature type="compositionally biased region" description="Low complexity" evidence="3">
    <location>
        <begin position="34"/>
        <end position="52"/>
    </location>
</feature>
<dbReference type="Proteomes" id="UP001162834">
    <property type="component" value="Chromosome"/>
</dbReference>
<evidence type="ECO:0000256" key="3">
    <source>
        <dbReference type="SAM" id="MobiDB-lite"/>
    </source>
</evidence>
<organism evidence="6 7">
    <name type="scientific">Capillimicrobium parvum</name>
    <dbReference type="NCBI Taxonomy" id="2884022"/>
    <lineage>
        <taxon>Bacteria</taxon>
        <taxon>Bacillati</taxon>
        <taxon>Actinomycetota</taxon>
        <taxon>Thermoleophilia</taxon>
        <taxon>Solirubrobacterales</taxon>
        <taxon>Capillimicrobiaceae</taxon>
        <taxon>Capillimicrobium</taxon>
    </lineage>
</organism>
<dbReference type="InterPro" id="IPR028082">
    <property type="entry name" value="Peripla_BP_I"/>
</dbReference>
<dbReference type="PROSITE" id="PS51257">
    <property type="entry name" value="PROKAR_LIPOPROTEIN"/>
    <property type="match status" value="1"/>
</dbReference>
<dbReference type="InterPro" id="IPR028081">
    <property type="entry name" value="Leu-bd"/>
</dbReference>
<dbReference type="KEGG" id="sbae:DSM104329_04797"/>
<evidence type="ECO:0000313" key="7">
    <source>
        <dbReference type="Proteomes" id="UP001162834"/>
    </source>
</evidence>
<name>A0A9E6Y228_9ACTN</name>
<evidence type="ECO:0000256" key="4">
    <source>
        <dbReference type="SAM" id="SignalP"/>
    </source>
</evidence>
<dbReference type="Gene3D" id="3.40.50.2300">
    <property type="match status" value="2"/>
</dbReference>
<evidence type="ECO:0000313" key="6">
    <source>
        <dbReference type="EMBL" id="UGS38373.1"/>
    </source>
</evidence>
<accession>A0A9E6Y228</accession>
<protein>
    <recommendedName>
        <fullName evidence="5">Leucine-binding protein domain-containing protein</fullName>
    </recommendedName>
</protein>
<keyword evidence="7" id="KW-1185">Reference proteome</keyword>
<feature type="chain" id="PRO_5039701016" description="Leucine-binding protein domain-containing protein" evidence="4">
    <location>
        <begin position="23"/>
        <end position="431"/>
    </location>
</feature>
<dbReference type="RefSeq" id="WP_259312395.1">
    <property type="nucleotide sequence ID" value="NZ_CP087164.1"/>
</dbReference>
<evidence type="ECO:0000259" key="5">
    <source>
        <dbReference type="Pfam" id="PF13458"/>
    </source>
</evidence>
<evidence type="ECO:0000256" key="1">
    <source>
        <dbReference type="ARBA" id="ARBA00010062"/>
    </source>
</evidence>
<evidence type="ECO:0000256" key="2">
    <source>
        <dbReference type="ARBA" id="ARBA00022729"/>
    </source>
</evidence>
<proteinExistence type="inferred from homology"/>
<feature type="domain" description="Leucine-binding protein" evidence="5">
    <location>
        <begin position="80"/>
        <end position="385"/>
    </location>
</feature>
<reference evidence="6" key="1">
    <citation type="journal article" date="2022" name="Int. J. Syst. Evol. Microbiol.">
        <title>Pseudomonas aegrilactucae sp. nov. and Pseudomonas morbosilactucae sp. nov., pathogens causing bacterial rot of lettuce in Japan.</title>
        <authorList>
            <person name="Sawada H."/>
            <person name="Fujikawa T."/>
            <person name="Satou M."/>
        </authorList>
    </citation>
    <scope>NUCLEOTIDE SEQUENCE</scope>
    <source>
        <strain evidence="6">0166_1</strain>
    </source>
</reference>
<dbReference type="AlphaFoldDB" id="A0A9E6Y228"/>